<evidence type="ECO:0000313" key="3">
    <source>
        <dbReference type="Proteomes" id="UP000282388"/>
    </source>
</evidence>
<comment type="caution">
    <text evidence="2">The sequence shown here is derived from an EMBL/GenBank/DDBJ whole genome shotgun (WGS) entry which is preliminary data.</text>
</comment>
<gene>
    <name evidence="2" type="ORF">D7V32_01160</name>
</gene>
<protein>
    <submittedName>
        <fullName evidence="2">Uncharacterized protein</fullName>
    </submittedName>
</protein>
<keyword evidence="1" id="KW-0472">Membrane</keyword>
<dbReference type="RefSeq" id="WP_120401076.1">
    <property type="nucleotide sequence ID" value="NZ_RAXV01000001.1"/>
</dbReference>
<dbReference type="OrthoDB" id="6709355at2"/>
<organism evidence="2 3">
    <name type="scientific">Acinetobacter tianfuensis</name>
    <dbReference type="NCBI Taxonomy" id="2419603"/>
    <lineage>
        <taxon>Bacteria</taxon>
        <taxon>Pseudomonadati</taxon>
        <taxon>Pseudomonadota</taxon>
        <taxon>Gammaproteobacteria</taxon>
        <taxon>Moraxellales</taxon>
        <taxon>Moraxellaceae</taxon>
        <taxon>Acinetobacter</taxon>
    </lineage>
</organism>
<evidence type="ECO:0000256" key="1">
    <source>
        <dbReference type="SAM" id="Phobius"/>
    </source>
</evidence>
<feature type="transmembrane region" description="Helical" evidence="1">
    <location>
        <begin position="7"/>
        <end position="29"/>
    </location>
</feature>
<keyword evidence="1" id="KW-1133">Transmembrane helix</keyword>
<name>A0A3A8EJC7_9GAMM</name>
<sequence length="226" mass="25897">MRIFRSYWHWLIAFTGTAVLIAVLFWLYLNIQASLKVSAQQADIELSHSLPTVIHVGNYLETHAKGGLNTSIALDRKLSLPLQGKYLANLAFSVEVPITVNLDYETPLRIKQNMPLEATTDLIYQNKLLPKFPLKLNIPIDLEVPFRIQRQYTVPVKIVFNGPVYFDFNEPVHLHVRHAISPQLNINDPMTMRKVAAFHATMYNTERNSKANLDMQMNVPLKNIHP</sequence>
<dbReference type="Proteomes" id="UP000282388">
    <property type="component" value="Unassembled WGS sequence"/>
</dbReference>
<reference evidence="2 3" key="1">
    <citation type="submission" date="2018-09" db="EMBL/GenBank/DDBJ databases">
        <title>The draft genome of Acinetobacter spp. strains.</title>
        <authorList>
            <person name="Qin J."/>
            <person name="Feng Y."/>
            <person name="Zong Z."/>
        </authorList>
    </citation>
    <scope>NUCLEOTIDE SEQUENCE [LARGE SCALE GENOMIC DNA]</scope>
    <source>
        <strain evidence="2 3">WCHAc060012</strain>
    </source>
</reference>
<dbReference type="EMBL" id="RAXV01000001">
    <property type="protein sequence ID" value="RKG34695.1"/>
    <property type="molecule type" value="Genomic_DNA"/>
</dbReference>
<proteinExistence type="predicted"/>
<dbReference type="AlphaFoldDB" id="A0A3A8EJC7"/>
<evidence type="ECO:0000313" key="2">
    <source>
        <dbReference type="EMBL" id="RKG34695.1"/>
    </source>
</evidence>
<keyword evidence="3" id="KW-1185">Reference proteome</keyword>
<accession>A0A3A8EJC7</accession>
<keyword evidence="1" id="KW-0812">Transmembrane</keyword>